<reference evidence="6" key="2">
    <citation type="submission" date="2021-09" db="EMBL/GenBank/DDBJ databases">
        <authorList>
            <person name="Jia N."/>
            <person name="Wang J."/>
            <person name="Shi W."/>
            <person name="Du L."/>
            <person name="Sun Y."/>
            <person name="Zhan W."/>
            <person name="Jiang J."/>
            <person name="Wang Q."/>
            <person name="Zhang B."/>
            <person name="Ji P."/>
            <person name="Sakyi L.B."/>
            <person name="Cui X."/>
            <person name="Yuan T."/>
            <person name="Jiang B."/>
            <person name="Yang W."/>
            <person name="Lam T.T.-Y."/>
            <person name="Chang Q."/>
            <person name="Ding S."/>
            <person name="Wang X."/>
            <person name="Zhu J."/>
            <person name="Ruan X."/>
            <person name="Zhao L."/>
            <person name="Wei J."/>
            <person name="Que T."/>
            <person name="Du C."/>
            <person name="Cheng J."/>
            <person name="Dai P."/>
            <person name="Han X."/>
            <person name="Huang E."/>
            <person name="Gao Y."/>
            <person name="Liu J."/>
            <person name="Shao H."/>
            <person name="Ye R."/>
            <person name="Li L."/>
            <person name="Wei W."/>
            <person name="Wang X."/>
            <person name="Wang C."/>
            <person name="Huo Q."/>
            <person name="Li W."/>
            <person name="Guo W."/>
            <person name="Chen H."/>
            <person name="Chen S."/>
            <person name="Zhou L."/>
            <person name="Zhou L."/>
            <person name="Ni X."/>
            <person name="Tian J."/>
            <person name="Zhou Y."/>
            <person name="Sheng Y."/>
            <person name="Liu T."/>
            <person name="Pan Y."/>
            <person name="Xia L."/>
            <person name="Li J."/>
            <person name="Zhao F."/>
            <person name="Cao W."/>
        </authorList>
    </citation>
    <scope>NUCLEOTIDE SEQUENCE</scope>
    <source>
        <strain evidence="6">Rmic-2018</strain>
        <tissue evidence="6">Larvae</tissue>
    </source>
</reference>
<dbReference type="AlphaFoldDB" id="A0A9J6D9Y0"/>
<dbReference type="Gene3D" id="3.40.630.10">
    <property type="entry name" value="Zn peptidases"/>
    <property type="match status" value="1"/>
</dbReference>
<dbReference type="PRINTS" id="PR00481">
    <property type="entry name" value="LAMNOPPTDASE"/>
</dbReference>
<evidence type="ECO:0000256" key="4">
    <source>
        <dbReference type="ARBA" id="ARBA00022801"/>
    </source>
</evidence>
<sequence length="155" mass="16675">MYSGKTVEINNTDAEGRLVVGDGVAYAHKELKANIILDMATLTGAQGVATGKYHAALVSNSADWEELVIRSGILSGDLIHALPFAPELHFVEFASTLADMKNSVAGERATGYGVALLLTLFGHCSKNPLLKELSSWCSWANTDEVERATKKIRLV</sequence>
<dbReference type="Pfam" id="PF00883">
    <property type="entry name" value="Peptidase_M17"/>
    <property type="match status" value="1"/>
</dbReference>
<dbReference type="EMBL" id="JABSTU010000010">
    <property type="protein sequence ID" value="KAH8018622.1"/>
    <property type="molecule type" value="Genomic_DNA"/>
</dbReference>
<evidence type="ECO:0000256" key="3">
    <source>
        <dbReference type="ARBA" id="ARBA00022670"/>
    </source>
</evidence>
<protein>
    <recommendedName>
        <fullName evidence="5">Cytosol aminopeptidase domain-containing protein</fullName>
    </recommendedName>
</protein>
<dbReference type="Proteomes" id="UP000821866">
    <property type="component" value="Chromosome 8"/>
</dbReference>
<keyword evidence="4" id="KW-0378">Hydrolase</keyword>
<evidence type="ECO:0000313" key="7">
    <source>
        <dbReference type="Proteomes" id="UP000821866"/>
    </source>
</evidence>
<gene>
    <name evidence="6" type="ORF">HPB51_009061</name>
</gene>
<evidence type="ECO:0000313" key="6">
    <source>
        <dbReference type="EMBL" id="KAH8018622.1"/>
    </source>
</evidence>
<dbReference type="PANTHER" id="PTHR11963:SF4">
    <property type="entry name" value="AMINOPEPTIDASE NPEPL1-RELATED"/>
    <property type="match status" value="1"/>
</dbReference>
<proteinExistence type="inferred from homology"/>
<dbReference type="GO" id="GO:0005737">
    <property type="term" value="C:cytoplasm"/>
    <property type="evidence" value="ECO:0007669"/>
    <property type="project" value="InterPro"/>
</dbReference>
<dbReference type="PROSITE" id="PS00631">
    <property type="entry name" value="CYTOSOL_AP"/>
    <property type="match status" value="1"/>
</dbReference>
<reference evidence="6" key="1">
    <citation type="journal article" date="2020" name="Cell">
        <title>Large-Scale Comparative Analyses of Tick Genomes Elucidate Their Genetic Diversity and Vector Capacities.</title>
        <authorList>
            <consortium name="Tick Genome and Microbiome Consortium (TIGMIC)"/>
            <person name="Jia N."/>
            <person name="Wang J."/>
            <person name="Shi W."/>
            <person name="Du L."/>
            <person name="Sun Y."/>
            <person name="Zhan W."/>
            <person name="Jiang J.F."/>
            <person name="Wang Q."/>
            <person name="Zhang B."/>
            <person name="Ji P."/>
            <person name="Bell-Sakyi L."/>
            <person name="Cui X.M."/>
            <person name="Yuan T.T."/>
            <person name="Jiang B.G."/>
            <person name="Yang W.F."/>
            <person name="Lam T.T."/>
            <person name="Chang Q.C."/>
            <person name="Ding S.J."/>
            <person name="Wang X.J."/>
            <person name="Zhu J.G."/>
            <person name="Ruan X.D."/>
            <person name="Zhao L."/>
            <person name="Wei J.T."/>
            <person name="Ye R.Z."/>
            <person name="Que T.C."/>
            <person name="Du C.H."/>
            <person name="Zhou Y.H."/>
            <person name="Cheng J.X."/>
            <person name="Dai P.F."/>
            <person name="Guo W.B."/>
            <person name="Han X.H."/>
            <person name="Huang E.J."/>
            <person name="Li L.F."/>
            <person name="Wei W."/>
            <person name="Gao Y.C."/>
            <person name="Liu J.Z."/>
            <person name="Shao H.Z."/>
            <person name="Wang X."/>
            <person name="Wang C.C."/>
            <person name="Yang T.C."/>
            <person name="Huo Q.B."/>
            <person name="Li W."/>
            <person name="Chen H.Y."/>
            <person name="Chen S.E."/>
            <person name="Zhou L.G."/>
            <person name="Ni X.B."/>
            <person name="Tian J.H."/>
            <person name="Sheng Y."/>
            <person name="Liu T."/>
            <person name="Pan Y.S."/>
            <person name="Xia L.Y."/>
            <person name="Li J."/>
            <person name="Zhao F."/>
            <person name="Cao W.C."/>
        </authorList>
    </citation>
    <scope>NUCLEOTIDE SEQUENCE</scope>
    <source>
        <strain evidence="6">Rmic-2018</strain>
    </source>
</reference>
<dbReference type="VEuPathDB" id="VectorBase:LOC119176198"/>
<evidence type="ECO:0000256" key="2">
    <source>
        <dbReference type="ARBA" id="ARBA00022438"/>
    </source>
</evidence>
<keyword evidence="2" id="KW-0031">Aminopeptidase</keyword>
<name>A0A9J6D9Y0_RHIMP</name>
<dbReference type="SUPFAM" id="SSF53187">
    <property type="entry name" value="Zn-dependent exopeptidases"/>
    <property type="match status" value="1"/>
</dbReference>
<keyword evidence="3" id="KW-0645">Protease</keyword>
<dbReference type="GO" id="GO:0030145">
    <property type="term" value="F:manganese ion binding"/>
    <property type="evidence" value="ECO:0007669"/>
    <property type="project" value="InterPro"/>
</dbReference>
<accession>A0A9J6D9Y0</accession>
<organism evidence="6 7">
    <name type="scientific">Rhipicephalus microplus</name>
    <name type="common">Cattle tick</name>
    <name type="synonym">Boophilus microplus</name>
    <dbReference type="NCBI Taxonomy" id="6941"/>
    <lineage>
        <taxon>Eukaryota</taxon>
        <taxon>Metazoa</taxon>
        <taxon>Ecdysozoa</taxon>
        <taxon>Arthropoda</taxon>
        <taxon>Chelicerata</taxon>
        <taxon>Arachnida</taxon>
        <taxon>Acari</taxon>
        <taxon>Parasitiformes</taxon>
        <taxon>Ixodida</taxon>
        <taxon>Ixodoidea</taxon>
        <taxon>Ixodidae</taxon>
        <taxon>Rhipicephalinae</taxon>
        <taxon>Rhipicephalus</taxon>
        <taxon>Boophilus</taxon>
    </lineage>
</organism>
<comment type="similarity">
    <text evidence="1">Belongs to the peptidase M17 family.</text>
</comment>
<feature type="domain" description="Cytosol aminopeptidase" evidence="5">
    <location>
        <begin position="11"/>
        <end position="18"/>
    </location>
</feature>
<dbReference type="InterPro" id="IPR000819">
    <property type="entry name" value="Peptidase_M17_C"/>
</dbReference>
<comment type="caution">
    <text evidence="6">The sequence shown here is derived from an EMBL/GenBank/DDBJ whole genome shotgun (WGS) entry which is preliminary data.</text>
</comment>
<dbReference type="GO" id="GO:0006508">
    <property type="term" value="P:proteolysis"/>
    <property type="evidence" value="ECO:0007669"/>
    <property type="project" value="UniProtKB-KW"/>
</dbReference>
<evidence type="ECO:0000256" key="1">
    <source>
        <dbReference type="ARBA" id="ARBA00009528"/>
    </source>
</evidence>
<keyword evidence="7" id="KW-1185">Reference proteome</keyword>
<dbReference type="PANTHER" id="PTHR11963">
    <property type="entry name" value="LEUCINE AMINOPEPTIDASE-RELATED"/>
    <property type="match status" value="1"/>
</dbReference>
<dbReference type="GO" id="GO:0070006">
    <property type="term" value="F:metalloaminopeptidase activity"/>
    <property type="evidence" value="ECO:0007669"/>
    <property type="project" value="InterPro"/>
</dbReference>
<dbReference type="InterPro" id="IPR011356">
    <property type="entry name" value="Leucine_aapep/pepB"/>
</dbReference>
<evidence type="ECO:0000259" key="5">
    <source>
        <dbReference type="PROSITE" id="PS00631"/>
    </source>
</evidence>